<name>A0AAD3XH61_NEPGR</name>
<dbReference type="EMBL" id="BSYO01000004">
    <property type="protein sequence ID" value="GMH04171.1"/>
    <property type="molecule type" value="Genomic_DNA"/>
</dbReference>
<evidence type="ECO:0000313" key="1">
    <source>
        <dbReference type="EMBL" id="GMH04171.1"/>
    </source>
</evidence>
<gene>
    <name evidence="1" type="ORF">Nepgr_006010</name>
</gene>
<dbReference type="Proteomes" id="UP001279734">
    <property type="component" value="Unassembled WGS sequence"/>
</dbReference>
<sequence>MVIRSTRAFVSRASNVYFSERIILGSGNPSSSHLFKKVKVVFEETQHQRKAQAQNLPPEAQARLQATTSRMKLELLVNAYRWKMMVDQGWVVHDEKWELLVMVDGDR</sequence>
<protein>
    <submittedName>
        <fullName evidence="1">Uncharacterized protein</fullName>
    </submittedName>
</protein>
<evidence type="ECO:0000313" key="2">
    <source>
        <dbReference type="Proteomes" id="UP001279734"/>
    </source>
</evidence>
<organism evidence="1 2">
    <name type="scientific">Nepenthes gracilis</name>
    <name type="common">Slender pitcher plant</name>
    <dbReference type="NCBI Taxonomy" id="150966"/>
    <lineage>
        <taxon>Eukaryota</taxon>
        <taxon>Viridiplantae</taxon>
        <taxon>Streptophyta</taxon>
        <taxon>Embryophyta</taxon>
        <taxon>Tracheophyta</taxon>
        <taxon>Spermatophyta</taxon>
        <taxon>Magnoliopsida</taxon>
        <taxon>eudicotyledons</taxon>
        <taxon>Gunneridae</taxon>
        <taxon>Pentapetalae</taxon>
        <taxon>Caryophyllales</taxon>
        <taxon>Nepenthaceae</taxon>
        <taxon>Nepenthes</taxon>
    </lineage>
</organism>
<comment type="caution">
    <text evidence="1">The sequence shown here is derived from an EMBL/GenBank/DDBJ whole genome shotgun (WGS) entry which is preliminary data.</text>
</comment>
<keyword evidence="2" id="KW-1185">Reference proteome</keyword>
<reference evidence="1" key="1">
    <citation type="submission" date="2023-05" db="EMBL/GenBank/DDBJ databases">
        <title>Nepenthes gracilis genome sequencing.</title>
        <authorList>
            <person name="Fukushima K."/>
        </authorList>
    </citation>
    <scope>NUCLEOTIDE SEQUENCE</scope>
    <source>
        <strain evidence="1">SING2019-196</strain>
    </source>
</reference>
<dbReference type="AlphaFoldDB" id="A0AAD3XH61"/>
<proteinExistence type="predicted"/>
<accession>A0AAD3XH61</accession>